<dbReference type="InterPro" id="IPR035201">
    <property type="entry name" value="Cdc24_OB1"/>
</dbReference>
<name>A0A9W8LRS7_9FUNG</name>
<dbReference type="Proteomes" id="UP001140094">
    <property type="component" value="Unassembled WGS sequence"/>
</dbReference>
<feature type="non-terminal residue" evidence="2">
    <location>
        <position position="291"/>
    </location>
</feature>
<evidence type="ECO:0000313" key="2">
    <source>
        <dbReference type="EMBL" id="KAJ2798627.1"/>
    </source>
</evidence>
<evidence type="ECO:0000313" key="3">
    <source>
        <dbReference type="Proteomes" id="UP001140094"/>
    </source>
</evidence>
<protein>
    <recommendedName>
        <fullName evidence="1">Cell division control protein 24 OB domain-containing protein</fullName>
    </recommendedName>
</protein>
<comment type="caution">
    <text evidence="2">The sequence shown here is derived from an EMBL/GenBank/DDBJ whole genome shotgun (WGS) entry which is preliminary data.</text>
</comment>
<dbReference type="EMBL" id="JANBUO010001353">
    <property type="protein sequence ID" value="KAJ2798627.1"/>
    <property type="molecule type" value="Genomic_DNA"/>
</dbReference>
<accession>A0A9W8LRS7</accession>
<gene>
    <name evidence="2" type="ORF">H4R20_004752</name>
</gene>
<proteinExistence type="predicted"/>
<dbReference type="PANTHER" id="PTHR36033:SF1">
    <property type="entry name" value="NUCLEIC ACID-BINDING PROTEINS SUPERFAMILY"/>
    <property type="match status" value="1"/>
</dbReference>
<dbReference type="Pfam" id="PF17246">
    <property type="entry name" value="CDC24_OB1"/>
    <property type="match status" value="1"/>
</dbReference>
<dbReference type="PANTHER" id="PTHR36033">
    <property type="entry name" value="NUCLEIC ACID-BINDING PROTEINS SUPERFAMILY"/>
    <property type="match status" value="1"/>
</dbReference>
<sequence length="291" mass="32473">MEFDGLLQSLRKELAACACLASADEIPWSWAATAVGNILLEHASGVSRTVLLTELEEQWHRVVSGQVLQADTHRTVEPFLARAVRLPPDSVFGLMINKIETIPGTKIWIWRVAGAPAPLDVAARDKEGRTRRGLVETQLEAFVHQRYYPLIEATEFDGFFSSKRTVLATGLRVADRGSGVGGHPVYTLLPTTSLAFELRIKDDPNLPEVLRAHTDEKLLKNIFGVHYHSGKFTKCAEPLFNADQLWCRIEYIGPVERVAHEGKQVDCLTIECVLEHEDPETAVNIVLWEDA</sequence>
<dbReference type="OrthoDB" id="10265890at2759"/>
<feature type="domain" description="Cell division control protein 24 OB" evidence="1">
    <location>
        <begin position="19"/>
        <end position="61"/>
    </location>
</feature>
<keyword evidence="3" id="KW-1185">Reference proteome</keyword>
<evidence type="ECO:0000259" key="1">
    <source>
        <dbReference type="Pfam" id="PF17246"/>
    </source>
</evidence>
<reference evidence="2" key="1">
    <citation type="submission" date="2022-07" db="EMBL/GenBank/DDBJ databases">
        <title>Phylogenomic reconstructions and comparative analyses of Kickxellomycotina fungi.</title>
        <authorList>
            <person name="Reynolds N.K."/>
            <person name="Stajich J.E."/>
            <person name="Barry K."/>
            <person name="Grigoriev I.V."/>
            <person name="Crous P."/>
            <person name="Smith M.E."/>
        </authorList>
    </citation>
    <scope>NUCLEOTIDE SEQUENCE</scope>
    <source>
        <strain evidence="2">NRRL 1565</strain>
    </source>
</reference>
<dbReference type="AlphaFoldDB" id="A0A9W8LRS7"/>
<organism evidence="2 3">
    <name type="scientific">Coemansia guatemalensis</name>
    <dbReference type="NCBI Taxonomy" id="2761395"/>
    <lineage>
        <taxon>Eukaryota</taxon>
        <taxon>Fungi</taxon>
        <taxon>Fungi incertae sedis</taxon>
        <taxon>Zoopagomycota</taxon>
        <taxon>Kickxellomycotina</taxon>
        <taxon>Kickxellomycetes</taxon>
        <taxon>Kickxellales</taxon>
        <taxon>Kickxellaceae</taxon>
        <taxon>Coemansia</taxon>
    </lineage>
</organism>